<dbReference type="Proteomes" id="UP000678374">
    <property type="component" value="Unassembled WGS sequence"/>
</dbReference>
<evidence type="ECO:0000313" key="2">
    <source>
        <dbReference type="EMBL" id="MBQ0958411.1"/>
    </source>
</evidence>
<evidence type="ECO:0000313" key="3">
    <source>
        <dbReference type="Proteomes" id="UP000678374"/>
    </source>
</evidence>
<feature type="signal peptide" evidence="1">
    <location>
        <begin position="1"/>
        <end position="24"/>
    </location>
</feature>
<accession>A0A940YLC2</accession>
<comment type="caution">
    <text evidence="2">The sequence shown here is derived from an EMBL/GenBank/DDBJ whole genome shotgun (WGS) entry which is preliminary data.</text>
</comment>
<dbReference type="AlphaFoldDB" id="A0A940YLC2"/>
<dbReference type="RefSeq" id="WP_210800919.1">
    <property type="nucleotide sequence ID" value="NZ_JAGQDE010000003.1"/>
</dbReference>
<gene>
    <name evidence="2" type="ORF">KAK06_05520</name>
</gene>
<keyword evidence="1" id="KW-0732">Signal</keyword>
<feature type="chain" id="PRO_5038059018" evidence="1">
    <location>
        <begin position="25"/>
        <end position="204"/>
    </location>
</feature>
<proteinExistence type="predicted"/>
<organism evidence="2 3">
    <name type="scientific">Ideonella aquatica</name>
    <dbReference type="NCBI Taxonomy" id="2824119"/>
    <lineage>
        <taxon>Bacteria</taxon>
        <taxon>Pseudomonadati</taxon>
        <taxon>Pseudomonadota</taxon>
        <taxon>Betaproteobacteria</taxon>
        <taxon>Burkholderiales</taxon>
        <taxon>Sphaerotilaceae</taxon>
        <taxon>Ideonella</taxon>
    </lineage>
</organism>
<protein>
    <submittedName>
        <fullName evidence="2">Uncharacterized protein</fullName>
    </submittedName>
</protein>
<sequence>MTMTFLPRLLLGLLLALTQWAAQAATIDKMLVAPFGQYDQSYNAGGSFMVFPQALSYQLSDGSSWSSGAGWHPHTQAAPASVSEVDGVLTVRFVRPADGILFQNTDYDSGDHSAQGVLGAPKVIELVAKVGSSHGTIRGRTLIVSNDETWYGQPRFNFYSAAVGQKVPFKLTVTLLGGQTFHAGLFNGSFSYRIAGQVDFTRPR</sequence>
<evidence type="ECO:0000256" key="1">
    <source>
        <dbReference type="SAM" id="SignalP"/>
    </source>
</evidence>
<name>A0A940YLC2_9BURK</name>
<reference evidence="2" key="1">
    <citation type="submission" date="2021-04" db="EMBL/GenBank/DDBJ databases">
        <title>The genome sequence of Ideonella sp. 4Y11.</title>
        <authorList>
            <person name="Liu Y."/>
        </authorList>
    </citation>
    <scope>NUCLEOTIDE SEQUENCE</scope>
    <source>
        <strain evidence="2">4Y11</strain>
    </source>
</reference>
<keyword evidence="3" id="KW-1185">Reference proteome</keyword>
<dbReference type="EMBL" id="JAGQDE010000003">
    <property type="protein sequence ID" value="MBQ0958411.1"/>
    <property type="molecule type" value="Genomic_DNA"/>
</dbReference>